<keyword evidence="8" id="KW-1185">Reference proteome</keyword>
<protein>
    <submittedName>
        <fullName evidence="6">(rape) hypothetical protein</fullName>
    </submittedName>
    <submittedName>
        <fullName evidence="7">BnaA02g04320D protein</fullName>
    </submittedName>
</protein>
<reference evidence="7 8" key="1">
    <citation type="journal article" date="2014" name="Science">
        <title>Plant genetics. Early allopolyploid evolution in the post-Neolithic Brassica napus oilseed genome.</title>
        <authorList>
            <person name="Chalhoub B."/>
            <person name="Denoeud F."/>
            <person name="Liu S."/>
            <person name="Parkin I.A."/>
            <person name="Tang H."/>
            <person name="Wang X."/>
            <person name="Chiquet J."/>
            <person name="Belcram H."/>
            <person name="Tong C."/>
            <person name="Samans B."/>
            <person name="Correa M."/>
            <person name="Da Silva C."/>
            <person name="Just J."/>
            <person name="Falentin C."/>
            <person name="Koh C.S."/>
            <person name="Le Clainche I."/>
            <person name="Bernard M."/>
            <person name="Bento P."/>
            <person name="Noel B."/>
            <person name="Labadie K."/>
            <person name="Alberti A."/>
            <person name="Charles M."/>
            <person name="Arnaud D."/>
            <person name="Guo H."/>
            <person name="Daviaud C."/>
            <person name="Alamery S."/>
            <person name="Jabbari K."/>
            <person name="Zhao M."/>
            <person name="Edger P.P."/>
            <person name="Chelaifa H."/>
            <person name="Tack D."/>
            <person name="Lassalle G."/>
            <person name="Mestiri I."/>
            <person name="Schnel N."/>
            <person name="Le Paslier M.C."/>
            <person name="Fan G."/>
            <person name="Renault V."/>
            <person name="Bayer P.E."/>
            <person name="Golicz A.A."/>
            <person name="Manoli S."/>
            <person name="Lee T.H."/>
            <person name="Thi V.H."/>
            <person name="Chalabi S."/>
            <person name="Hu Q."/>
            <person name="Fan C."/>
            <person name="Tollenaere R."/>
            <person name="Lu Y."/>
            <person name="Battail C."/>
            <person name="Shen J."/>
            <person name="Sidebottom C.H."/>
            <person name="Wang X."/>
            <person name="Canaguier A."/>
            <person name="Chauveau A."/>
            <person name="Berard A."/>
            <person name="Deniot G."/>
            <person name="Guan M."/>
            <person name="Liu Z."/>
            <person name="Sun F."/>
            <person name="Lim Y.P."/>
            <person name="Lyons E."/>
            <person name="Town C.D."/>
            <person name="Bancroft I."/>
            <person name="Wang X."/>
            <person name="Meng J."/>
            <person name="Ma J."/>
            <person name="Pires J.C."/>
            <person name="King G.J."/>
            <person name="Brunel D."/>
            <person name="Delourme R."/>
            <person name="Renard M."/>
            <person name="Aury J.M."/>
            <person name="Adams K.L."/>
            <person name="Batley J."/>
            <person name="Snowdon R.J."/>
            <person name="Tost J."/>
            <person name="Edwards D."/>
            <person name="Zhou Y."/>
            <person name="Hua W."/>
            <person name="Sharpe A.G."/>
            <person name="Paterson A.H."/>
            <person name="Guan C."/>
            <person name="Wincker P."/>
        </authorList>
    </citation>
    <scope>NUCLEOTIDE SEQUENCE [LARGE SCALE GENOMIC DNA]</scope>
    <source>
        <strain evidence="8">cv. Darmor-bzh</strain>
    </source>
</reference>
<dbReference type="EMBL" id="LK032606">
    <property type="protein sequence ID" value="CDY44927.1"/>
    <property type="molecule type" value="Genomic_DNA"/>
</dbReference>
<dbReference type="InterPro" id="IPR018908">
    <property type="entry name" value="TMEM234"/>
</dbReference>
<dbReference type="PANTHER" id="PTHR28668:SF1">
    <property type="entry name" value="TRANSMEMBRANE PROTEIN 234"/>
    <property type="match status" value="1"/>
</dbReference>
<keyword evidence="2 5" id="KW-0812">Transmembrane</keyword>
<reference evidence="6" key="3">
    <citation type="submission" date="2021-01" db="EMBL/GenBank/DDBJ databases">
        <authorList>
            <consortium name="Genoscope - CEA"/>
            <person name="William W."/>
        </authorList>
    </citation>
    <scope>NUCLEOTIDE SEQUENCE</scope>
</reference>
<evidence type="ECO:0000256" key="2">
    <source>
        <dbReference type="ARBA" id="ARBA00022692"/>
    </source>
</evidence>
<evidence type="ECO:0000313" key="8">
    <source>
        <dbReference type="Proteomes" id="UP000028999"/>
    </source>
</evidence>
<keyword evidence="3 5" id="KW-1133">Transmembrane helix</keyword>
<accession>A0A078I4F8</accession>
<dbReference type="GO" id="GO:0016020">
    <property type="term" value="C:membrane"/>
    <property type="evidence" value="ECO:0007669"/>
    <property type="project" value="UniProtKB-SubCell"/>
</dbReference>
<dbReference type="AlphaFoldDB" id="A0A078I4F8"/>
<dbReference type="Gramene" id="CDY44927">
    <property type="protein sequence ID" value="CDY44927"/>
    <property type="gene ID" value="GSBRNA2T00081084001"/>
</dbReference>
<feature type="transmembrane region" description="Helical" evidence="5">
    <location>
        <begin position="123"/>
        <end position="141"/>
    </location>
</feature>
<organism evidence="7 8">
    <name type="scientific">Brassica napus</name>
    <name type="common">Rape</name>
    <dbReference type="NCBI Taxonomy" id="3708"/>
    <lineage>
        <taxon>Eukaryota</taxon>
        <taxon>Viridiplantae</taxon>
        <taxon>Streptophyta</taxon>
        <taxon>Embryophyta</taxon>
        <taxon>Tracheophyta</taxon>
        <taxon>Spermatophyta</taxon>
        <taxon>Magnoliopsida</taxon>
        <taxon>eudicotyledons</taxon>
        <taxon>Gunneridae</taxon>
        <taxon>Pentapetalae</taxon>
        <taxon>rosids</taxon>
        <taxon>malvids</taxon>
        <taxon>Brassicales</taxon>
        <taxon>Brassicaceae</taxon>
        <taxon>Brassiceae</taxon>
        <taxon>Brassica</taxon>
    </lineage>
</organism>
<evidence type="ECO:0000313" key="6">
    <source>
        <dbReference type="EMBL" id="CAF2136713.1"/>
    </source>
</evidence>
<proteinExistence type="predicted"/>
<dbReference type="Proteomes" id="UP000028999">
    <property type="component" value="Unassembled WGS sequence"/>
</dbReference>
<dbReference type="OMA" id="IMMISDT"/>
<reference evidence="7" key="2">
    <citation type="submission" date="2014-06" db="EMBL/GenBank/DDBJ databases">
        <authorList>
            <person name="Genoscope - CEA"/>
        </authorList>
    </citation>
    <scope>NUCLEOTIDE SEQUENCE</scope>
</reference>
<evidence type="ECO:0000256" key="3">
    <source>
        <dbReference type="ARBA" id="ARBA00022989"/>
    </source>
</evidence>
<evidence type="ECO:0000256" key="5">
    <source>
        <dbReference type="SAM" id="Phobius"/>
    </source>
</evidence>
<evidence type="ECO:0000313" key="7">
    <source>
        <dbReference type="EMBL" id="CDY44927.1"/>
    </source>
</evidence>
<feature type="transmembrane region" description="Helical" evidence="5">
    <location>
        <begin position="69"/>
        <end position="90"/>
    </location>
</feature>
<feature type="transmembrane region" description="Helical" evidence="5">
    <location>
        <begin position="97"/>
        <end position="117"/>
    </location>
</feature>
<evidence type="ECO:0000256" key="4">
    <source>
        <dbReference type="ARBA" id="ARBA00023136"/>
    </source>
</evidence>
<dbReference type="EMBL" id="HG994356">
    <property type="protein sequence ID" value="CAF2136713.1"/>
    <property type="molecule type" value="Genomic_DNA"/>
</dbReference>
<dbReference type="Pfam" id="PF10639">
    <property type="entry name" value="TMEM234"/>
    <property type="match status" value="1"/>
</dbReference>
<dbReference type="PANTHER" id="PTHR28668">
    <property type="entry name" value="TRANSMEMBRANE PROTEIN 234"/>
    <property type="match status" value="1"/>
</dbReference>
<dbReference type="Proteomes" id="UP001295469">
    <property type="component" value="Chromosome A02"/>
</dbReference>
<sequence length="143" mass="15358">MKEDIQKMVAVGLVWGATNALIRRGALAWDKKSSSSSSTITESPPLQIPSTFRRKLLASLRDWINLLLFWQYSVPFLVNLSASAAFFALLGDSPISIAVPVTNATTFAATAAFGVLLGEETQIGLALVGTSFIVFGIWLCVGH</sequence>
<evidence type="ECO:0000256" key="1">
    <source>
        <dbReference type="ARBA" id="ARBA00004141"/>
    </source>
</evidence>
<comment type="subcellular location">
    <subcellularLocation>
        <location evidence="1">Membrane</location>
        <topology evidence="1">Multi-pass membrane protein</topology>
    </subcellularLocation>
</comment>
<dbReference type="STRING" id="3708.A0A078I4F8"/>
<gene>
    <name evidence="7" type="primary">BnaA02g04320D</name>
    <name evidence="6" type="ORF">DARMORV10_A02P05660.1</name>
    <name evidence="7" type="ORF">GSBRNA2T00081084001</name>
</gene>
<name>A0A078I4F8_BRANA</name>
<keyword evidence="4 5" id="KW-0472">Membrane</keyword>
<dbReference type="PaxDb" id="3708-A0A078I4F8"/>